<dbReference type="Proteomes" id="UP000242770">
    <property type="component" value="Unassembled WGS sequence"/>
</dbReference>
<dbReference type="EMBL" id="CCFA01000426">
    <property type="protein sequence ID" value="CDW95667.1"/>
    <property type="molecule type" value="Genomic_DNA"/>
</dbReference>
<proteinExistence type="predicted"/>
<name>A0A0F7S289_9BASI</name>
<gene>
    <name evidence="1" type="primary">SSCI08360.1</name>
</gene>
<protein>
    <submittedName>
        <fullName evidence="1">Uncharacterized protein</fullName>
    </submittedName>
</protein>
<sequence length="89" mass="9613">MEQQDGQEEGERTQHATCTQGRFVVILSATLSDRNAATANHPAPRHTIADPPRSRFRSAACGINIVAFYTSPVFAQVTLATALPHALKP</sequence>
<evidence type="ECO:0000313" key="1">
    <source>
        <dbReference type="EMBL" id="CDW95667.1"/>
    </source>
</evidence>
<dbReference type="AlphaFoldDB" id="A0A0F7S289"/>
<reference evidence="2" key="1">
    <citation type="submission" date="2014-06" db="EMBL/GenBank/DDBJ databases">
        <authorList>
            <person name="Berkman P.J."/>
        </authorList>
    </citation>
    <scope>NUCLEOTIDE SEQUENCE [LARGE SCALE GENOMIC DNA]</scope>
</reference>
<organism evidence="1 2">
    <name type="scientific">Sporisorium scitamineum</name>
    <dbReference type="NCBI Taxonomy" id="49012"/>
    <lineage>
        <taxon>Eukaryota</taxon>
        <taxon>Fungi</taxon>
        <taxon>Dikarya</taxon>
        <taxon>Basidiomycota</taxon>
        <taxon>Ustilaginomycotina</taxon>
        <taxon>Ustilaginomycetes</taxon>
        <taxon>Ustilaginales</taxon>
        <taxon>Ustilaginaceae</taxon>
        <taxon>Sporisorium</taxon>
    </lineage>
</organism>
<keyword evidence="2" id="KW-1185">Reference proteome</keyword>
<evidence type="ECO:0000313" key="2">
    <source>
        <dbReference type="Proteomes" id="UP000242770"/>
    </source>
</evidence>
<accession>A0A0F7S289</accession>